<dbReference type="Proteomes" id="UP000242180">
    <property type="component" value="Unassembled WGS sequence"/>
</dbReference>
<feature type="compositionally biased region" description="Low complexity" evidence="2">
    <location>
        <begin position="8"/>
        <end position="22"/>
    </location>
</feature>
<keyword evidence="4" id="KW-1185">Reference proteome</keyword>
<comment type="caution">
    <text evidence="3">The sequence shown here is derived from an EMBL/GenBank/DDBJ whole genome shotgun (WGS) entry which is preliminary data.</text>
</comment>
<evidence type="ECO:0000256" key="2">
    <source>
        <dbReference type="SAM" id="MobiDB-lite"/>
    </source>
</evidence>
<feature type="compositionally biased region" description="Acidic residues" evidence="2">
    <location>
        <begin position="138"/>
        <end position="148"/>
    </location>
</feature>
<feature type="coiled-coil region" evidence="1">
    <location>
        <begin position="299"/>
        <end position="347"/>
    </location>
</feature>
<feature type="region of interest" description="Disordered" evidence="2">
    <location>
        <begin position="1"/>
        <end position="118"/>
    </location>
</feature>
<feature type="region of interest" description="Disordered" evidence="2">
    <location>
        <begin position="130"/>
        <end position="185"/>
    </location>
</feature>
<keyword evidence="1" id="KW-0175">Coiled coil</keyword>
<reference evidence="3 4" key="1">
    <citation type="submission" date="2016-07" db="EMBL/GenBank/DDBJ databases">
        <title>Pervasive Adenine N6-methylation of Active Genes in Fungi.</title>
        <authorList>
            <consortium name="DOE Joint Genome Institute"/>
            <person name="Mondo S.J."/>
            <person name="Dannebaum R.O."/>
            <person name="Kuo R.C."/>
            <person name="Labutti K."/>
            <person name="Haridas S."/>
            <person name="Kuo A."/>
            <person name="Salamov A."/>
            <person name="Ahrendt S.R."/>
            <person name="Lipzen A."/>
            <person name="Sullivan W."/>
            <person name="Andreopoulos W.B."/>
            <person name="Clum A."/>
            <person name="Lindquist E."/>
            <person name="Daum C."/>
            <person name="Ramamoorthy G.K."/>
            <person name="Gryganskyi A."/>
            <person name="Culley D."/>
            <person name="Magnuson J.K."/>
            <person name="James T.Y."/>
            <person name="O'Malley M.A."/>
            <person name="Stajich J.E."/>
            <person name="Spatafora J.W."/>
            <person name="Visel A."/>
            <person name="Grigoriev I.V."/>
        </authorList>
    </citation>
    <scope>NUCLEOTIDE SEQUENCE [LARGE SCALE GENOMIC DNA]</scope>
    <source>
        <strain evidence="3 4">NRRL 2496</strain>
    </source>
</reference>
<feature type="region of interest" description="Disordered" evidence="2">
    <location>
        <begin position="237"/>
        <end position="265"/>
    </location>
</feature>
<evidence type="ECO:0000313" key="4">
    <source>
        <dbReference type="Proteomes" id="UP000242180"/>
    </source>
</evidence>
<gene>
    <name evidence="3" type="ORF">BCR43DRAFT_496176</name>
</gene>
<dbReference type="AlphaFoldDB" id="A0A1X2H3K1"/>
<dbReference type="OrthoDB" id="2261744at2759"/>
<protein>
    <submittedName>
        <fullName evidence="3">Uncharacterized protein</fullName>
    </submittedName>
</protein>
<dbReference type="InParanoid" id="A0A1X2H3K1"/>
<sequence>MRLKFFHTSSSSSTRAATLTDTGVSEFQRQHRQQQSSSQYPVTEPRRGPRRNQARQHPSVMQMFDQPNESIPMQREHSAGSSSTSSSSYHSSQQQQQHLMPAGFEPTTKQRLPKQHSAQRPVIRFFHSFTSSSSSCSDTDDDELDEPQESIVVEPKKEIATALSPPPPHKHRPTPSKRDPTTNSKLQRVIQEENERLREQIGRLREDARRDRVNQQAALIAARREVKYLQRTLARMQRVQESQDESHTRQSRRRRSTGSSEHMPVLGMLNKSDMTVVSEKNNNSFLSHLRPAVPVEKKLSILLDEIEAMQLEEDTMQEKCDQLAHSNAELEQELQDRDETIRQLEHDLRVHSLRSKNLNSSSNSSPSGSITRA</sequence>
<proteinExistence type="predicted"/>
<name>A0A1X2H3K1_SYNRA</name>
<feature type="region of interest" description="Disordered" evidence="2">
    <location>
        <begin position="351"/>
        <end position="373"/>
    </location>
</feature>
<accession>A0A1X2H3K1</accession>
<feature type="compositionally biased region" description="Low complexity" evidence="2">
    <location>
        <begin position="79"/>
        <end position="98"/>
    </location>
</feature>
<organism evidence="3 4">
    <name type="scientific">Syncephalastrum racemosum</name>
    <name type="common">Filamentous fungus</name>
    <dbReference type="NCBI Taxonomy" id="13706"/>
    <lineage>
        <taxon>Eukaryota</taxon>
        <taxon>Fungi</taxon>
        <taxon>Fungi incertae sedis</taxon>
        <taxon>Mucoromycota</taxon>
        <taxon>Mucoromycotina</taxon>
        <taxon>Mucoromycetes</taxon>
        <taxon>Mucorales</taxon>
        <taxon>Syncephalastraceae</taxon>
        <taxon>Syncephalastrum</taxon>
    </lineage>
</organism>
<evidence type="ECO:0000313" key="3">
    <source>
        <dbReference type="EMBL" id="ORY93002.1"/>
    </source>
</evidence>
<feature type="compositionally biased region" description="Low complexity" evidence="2">
    <location>
        <begin position="355"/>
        <end position="373"/>
    </location>
</feature>
<evidence type="ECO:0000256" key="1">
    <source>
        <dbReference type="SAM" id="Coils"/>
    </source>
</evidence>
<dbReference type="EMBL" id="MCGN01000009">
    <property type="protein sequence ID" value="ORY93002.1"/>
    <property type="molecule type" value="Genomic_DNA"/>
</dbReference>